<dbReference type="PANTHER" id="PTHR30055:SF237">
    <property type="entry name" value="TRANSCRIPTIONAL REPRESSOR MCE3R"/>
    <property type="match status" value="1"/>
</dbReference>
<proteinExistence type="predicted"/>
<dbReference type="PANTHER" id="PTHR30055">
    <property type="entry name" value="HTH-TYPE TRANSCRIPTIONAL REGULATOR RUTR"/>
    <property type="match status" value="1"/>
</dbReference>
<dbReference type="Gene3D" id="1.10.10.60">
    <property type="entry name" value="Homeodomain-like"/>
    <property type="match status" value="2"/>
</dbReference>
<feature type="DNA-binding region" description="H-T-H motif" evidence="2">
    <location>
        <begin position="30"/>
        <end position="49"/>
    </location>
</feature>
<dbReference type="InterPro" id="IPR001647">
    <property type="entry name" value="HTH_TetR"/>
</dbReference>
<dbReference type="OrthoDB" id="4456617at2"/>
<dbReference type="GO" id="GO:0000976">
    <property type="term" value="F:transcription cis-regulatory region binding"/>
    <property type="evidence" value="ECO:0007669"/>
    <property type="project" value="TreeGrafter"/>
</dbReference>
<dbReference type="PROSITE" id="PS50977">
    <property type="entry name" value="HTH_TETR_2"/>
    <property type="match status" value="2"/>
</dbReference>
<dbReference type="Gene3D" id="1.10.357.10">
    <property type="entry name" value="Tetracycline Repressor, domain 2"/>
    <property type="match status" value="2"/>
</dbReference>
<dbReference type="Proteomes" id="UP000183407">
    <property type="component" value="Unassembled WGS sequence"/>
</dbReference>
<dbReference type="InterPro" id="IPR036271">
    <property type="entry name" value="Tet_transcr_reg_TetR-rel_C_sf"/>
</dbReference>
<dbReference type="PRINTS" id="PR00455">
    <property type="entry name" value="HTHTETR"/>
</dbReference>
<sequence>MVVRRPHDRKQQIIVAAGDLFRERGYHNVSVADVAAEVGITAPALYRHFRNKPDLLHNAVQAGIDSLVATVSESEDLKALLTNLSSSVSRRRGLSLLWQREARHLPAEQRELMRTQVKDVAARVASLIRAERPELHEGDEYLLGWSVIAVFGSVSGHRVALARKQMEALLYDLAERVSQASLGVTESRDQPQTSSVSVTLPRRELLLIEAIRLFDERGYQSVNTEEIGEAAGTTGPNVYNHFDAKVDLLVAAVSRGGERRRLGASQAMAEAGSPEEALIGLLKAHIDFAITERHLLGVLISELDQLPDKFRKTCEQSQREYLGLWVQVLDEVKPGLTPAEARITVSAALTVVENAVRTGRLRRRPDLADRLAEIGTAVLLGN</sequence>
<feature type="domain" description="HTH tetR-type" evidence="3">
    <location>
        <begin position="200"/>
        <end position="260"/>
    </location>
</feature>
<name>A0A1H5BLE8_RHOJO</name>
<evidence type="ECO:0000256" key="2">
    <source>
        <dbReference type="PROSITE-ProRule" id="PRU00335"/>
    </source>
</evidence>
<feature type="domain" description="HTH tetR-type" evidence="3">
    <location>
        <begin position="7"/>
        <end position="67"/>
    </location>
</feature>
<dbReference type="EMBL" id="FNTL01000004">
    <property type="protein sequence ID" value="SED55021.1"/>
    <property type="molecule type" value="Genomic_DNA"/>
</dbReference>
<dbReference type="InterPro" id="IPR009057">
    <property type="entry name" value="Homeodomain-like_sf"/>
</dbReference>
<feature type="DNA-binding region" description="H-T-H motif" evidence="2">
    <location>
        <begin position="223"/>
        <end position="242"/>
    </location>
</feature>
<evidence type="ECO:0000259" key="3">
    <source>
        <dbReference type="PROSITE" id="PS50977"/>
    </source>
</evidence>
<evidence type="ECO:0000256" key="1">
    <source>
        <dbReference type="ARBA" id="ARBA00023125"/>
    </source>
</evidence>
<dbReference type="AlphaFoldDB" id="A0A1H5BLE8"/>
<dbReference type="PROSITE" id="PS01081">
    <property type="entry name" value="HTH_TETR_1"/>
    <property type="match status" value="1"/>
</dbReference>
<keyword evidence="1 2" id="KW-0238">DNA-binding</keyword>
<organism evidence="4 5">
    <name type="scientific">Rhodococcus jostii</name>
    <dbReference type="NCBI Taxonomy" id="132919"/>
    <lineage>
        <taxon>Bacteria</taxon>
        <taxon>Bacillati</taxon>
        <taxon>Actinomycetota</taxon>
        <taxon>Actinomycetes</taxon>
        <taxon>Mycobacteriales</taxon>
        <taxon>Nocardiaceae</taxon>
        <taxon>Rhodococcus</taxon>
    </lineage>
</organism>
<dbReference type="SUPFAM" id="SSF46689">
    <property type="entry name" value="Homeodomain-like"/>
    <property type="match status" value="2"/>
</dbReference>
<dbReference type="SUPFAM" id="SSF48498">
    <property type="entry name" value="Tetracyclin repressor-like, C-terminal domain"/>
    <property type="match status" value="1"/>
</dbReference>
<dbReference type="Pfam" id="PF00440">
    <property type="entry name" value="TetR_N"/>
    <property type="match status" value="2"/>
</dbReference>
<evidence type="ECO:0000313" key="4">
    <source>
        <dbReference type="EMBL" id="SED55021.1"/>
    </source>
</evidence>
<evidence type="ECO:0000313" key="5">
    <source>
        <dbReference type="Proteomes" id="UP000183407"/>
    </source>
</evidence>
<reference evidence="5" key="1">
    <citation type="submission" date="2016-10" db="EMBL/GenBank/DDBJ databases">
        <authorList>
            <person name="Varghese N."/>
        </authorList>
    </citation>
    <scope>NUCLEOTIDE SEQUENCE [LARGE SCALE GENOMIC DNA]</scope>
    <source>
        <strain evidence="5">DSM 44719</strain>
    </source>
</reference>
<dbReference type="InterPro" id="IPR023772">
    <property type="entry name" value="DNA-bd_HTH_TetR-type_CS"/>
</dbReference>
<dbReference type="InterPro" id="IPR050109">
    <property type="entry name" value="HTH-type_TetR-like_transc_reg"/>
</dbReference>
<protein>
    <submittedName>
        <fullName evidence="4">DNA-binding transcriptional regulator, AcrR family</fullName>
    </submittedName>
</protein>
<gene>
    <name evidence="4" type="ORF">SAMN04490220_4809</name>
</gene>
<dbReference type="RefSeq" id="WP_073366825.1">
    <property type="nucleotide sequence ID" value="NZ_FNTL01000004.1"/>
</dbReference>
<dbReference type="GO" id="GO:0003700">
    <property type="term" value="F:DNA-binding transcription factor activity"/>
    <property type="evidence" value="ECO:0007669"/>
    <property type="project" value="TreeGrafter"/>
</dbReference>
<accession>A0A1H5BLE8</accession>